<gene>
    <name evidence="2" type="ORF">PSNMU_V1.4_AUG-EV-PASAV3_0092690</name>
</gene>
<feature type="transmembrane region" description="Helical" evidence="1">
    <location>
        <begin position="298"/>
        <end position="317"/>
    </location>
</feature>
<keyword evidence="1" id="KW-1133">Transmembrane helix</keyword>
<proteinExistence type="predicted"/>
<reference evidence="2 3" key="1">
    <citation type="submission" date="2019-01" db="EMBL/GenBank/DDBJ databases">
        <authorList>
            <person name="Ferrante I. M."/>
        </authorList>
    </citation>
    <scope>NUCLEOTIDE SEQUENCE [LARGE SCALE GENOMIC DNA]</scope>
    <source>
        <strain evidence="2 3">B856</strain>
    </source>
</reference>
<evidence type="ECO:0000256" key="1">
    <source>
        <dbReference type="SAM" id="Phobius"/>
    </source>
</evidence>
<feature type="transmembrane region" description="Helical" evidence="1">
    <location>
        <begin position="257"/>
        <end position="278"/>
    </location>
</feature>
<sequence>MDNHLEIDASNLALSLIKSAYHQDYYNSSISHHYFVRTAPSNIQEELSKFVWSGSVLKQIRARLRGTDGDCDADFANSDFRVIPDVFDEVYFMRPELDLLDEKKIHFDGNLKVPGICTIRALTYLSGNDATLFALTSDENYTTYSHSSIILDFNRELHYVALNSTSKTSMNQSLGATYMEQEPRVMVKSAMHVIPPGNHFLLTHFQIGLHRIMVFGARSFRRAFESKSDQKMSSKLNLCMMAIDNTMRFLNKIHMMLPLIVIGLPLGVILYALILYPLQFVPYIFHIVMRWRYHTDQVIKKGVWWIVTGLIVLNNLASVTRNLQRHITASSTISTMNKNKITSSPALILVGVNEIRFLLLHIGWIGVCYYFEANAEMGNRILLAPWQQTIRLDDTL</sequence>
<name>A0A448ZJT7_9STRA</name>
<dbReference type="AlphaFoldDB" id="A0A448ZJT7"/>
<evidence type="ECO:0000313" key="3">
    <source>
        <dbReference type="Proteomes" id="UP000291116"/>
    </source>
</evidence>
<evidence type="ECO:0000313" key="2">
    <source>
        <dbReference type="EMBL" id="VEU42312.1"/>
    </source>
</evidence>
<keyword evidence="1" id="KW-0472">Membrane</keyword>
<keyword evidence="1" id="KW-0812">Transmembrane</keyword>
<organism evidence="2 3">
    <name type="scientific">Pseudo-nitzschia multistriata</name>
    <dbReference type="NCBI Taxonomy" id="183589"/>
    <lineage>
        <taxon>Eukaryota</taxon>
        <taxon>Sar</taxon>
        <taxon>Stramenopiles</taxon>
        <taxon>Ochrophyta</taxon>
        <taxon>Bacillariophyta</taxon>
        <taxon>Bacillariophyceae</taxon>
        <taxon>Bacillariophycidae</taxon>
        <taxon>Bacillariales</taxon>
        <taxon>Bacillariaceae</taxon>
        <taxon>Pseudo-nitzschia</taxon>
    </lineage>
</organism>
<protein>
    <submittedName>
        <fullName evidence="2">Uncharacterized protein</fullName>
    </submittedName>
</protein>
<accession>A0A448ZJT7</accession>
<dbReference type="OrthoDB" id="10571854at2759"/>
<dbReference type="Proteomes" id="UP000291116">
    <property type="component" value="Unassembled WGS sequence"/>
</dbReference>
<dbReference type="EMBL" id="CAACVS010000433">
    <property type="protein sequence ID" value="VEU42312.1"/>
    <property type="molecule type" value="Genomic_DNA"/>
</dbReference>
<keyword evidence="3" id="KW-1185">Reference proteome</keyword>